<name>A0A7X6HGM1_9MICC</name>
<dbReference type="InterPro" id="IPR012347">
    <property type="entry name" value="Ferritin-like"/>
</dbReference>
<dbReference type="PROSITE" id="PS51257">
    <property type="entry name" value="PROKAR_LIPOPROTEIN"/>
    <property type="match status" value="1"/>
</dbReference>
<feature type="domain" description="DUF305" evidence="2">
    <location>
        <begin position="51"/>
        <end position="198"/>
    </location>
</feature>
<dbReference type="AlphaFoldDB" id="A0A7X6HGM1"/>
<feature type="signal peptide" evidence="1">
    <location>
        <begin position="1"/>
        <end position="26"/>
    </location>
</feature>
<accession>A0A7X6HGM1</accession>
<reference evidence="3 4" key="1">
    <citation type="submission" date="2020-04" db="EMBL/GenBank/DDBJ databases">
        <title>Arthrobacter sp. nov.</title>
        <authorList>
            <person name="Liu S."/>
        </authorList>
    </citation>
    <scope>NUCLEOTIDE SEQUENCE [LARGE SCALE GENOMIC DNA]</scope>
    <source>
        <strain evidence="3 4">E918</strain>
    </source>
</reference>
<dbReference type="InterPro" id="IPR005183">
    <property type="entry name" value="DUF305_CopM-like"/>
</dbReference>
<dbReference type="Pfam" id="PF03713">
    <property type="entry name" value="DUF305"/>
    <property type="match status" value="1"/>
</dbReference>
<keyword evidence="4" id="KW-1185">Reference proteome</keyword>
<dbReference type="PANTHER" id="PTHR36933">
    <property type="entry name" value="SLL0788 PROTEIN"/>
    <property type="match status" value="1"/>
</dbReference>
<protein>
    <submittedName>
        <fullName evidence="3">DUF305 domain-containing protein</fullName>
    </submittedName>
</protein>
<dbReference type="PANTHER" id="PTHR36933:SF1">
    <property type="entry name" value="SLL0788 PROTEIN"/>
    <property type="match status" value="1"/>
</dbReference>
<evidence type="ECO:0000313" key="3">
    <source>
        <dbReference type="EMBL" id="NKX55292.1"/>
    </source>
</evidence>
<gene>
    <name evidence="3" type="ORF">HGG74_12210</name>
</gene>
<dbReference type="Proteomes" id="UP000544090">
    <property type="component" value="Unassembled WGS sequence"/>
</dbReference>
<evidence type="ECO:0000313" key="4">
    <source>
        <dbReference type="Proteomes" id="UP000544090"/>
    </source>
</evidence>
<dbReference type="Gene3D" id="1.20.1260.10">
    <property type="match status" value="1"/>
</dbReference>
<proteinExistence type="predicted"/>
<sequence length="201" mass="21202">MKRFTSVSATALAAALVLAGCGADTASNTAATPAPTTAATASAPADHNSADTRFVQSMIPHHEQAVQMSEIMLAKQDLDPQIKQLADDIKAAQGPEIKTMEGWLQGWAEAGTSGGHHQMDAGRATEGMMGAEDLDRLKAARGDDAARLFLTQMTAHHEGAIQMAKEEVANGSNPEVIALAEKVIKDQQAEIDKMKDLLTGR</sequence>
<comment type="caution">
    <text evidence="3">The sequence shown here is derived from an EMBL/GenBank/DDBJ whole genome shotgun (WGS) entry which is preliminary data.</text>
</comment>
<evidence type="ECO:0000256" key="1">
    <source>
        <dbReference type="SAM" id="SignalP"/>
    </source>
</evidence>
<dbReference type="EMBL" id="JAAZSQ010000011">
    <property type="protein sequence ID" value="NKX55292.1"/>
    <property type="molecule type" value="Genomic_DNA"/>
</dbReference>
<keyword evidence="1" id="KW-0732">Signal</keyword>
<evidence type="ECO:0000259" key="2">
    <source>
        <dbReference type="Pfam" id="PF03713"/>
    </source>
</evidence>
<organism evidence="3 4">
    <name type="scientific">Arthrobacter mobilis</name>
    <dbReference type="NCBI Taxonomy" id="2724944"/>
    <lineage>
        <taxon>Bacteria</taxon>
        <taxon>Bacillati</taxon>
        <taxon>Actinomycetota</taxon>
        <taxon>Actinomycetes</taxon>
        <taxon>Micrococcales</taxon>
        <taxon>Micrococcaceae</taxon>
        <taxon>Arthrobacter</taxon>
    </lineage>
</organism>
<feature type="chain" id="PRO_5039233772" evidence="1">
    <location>
        <begin position="27"/>
        <end position="201"/>
    </location>
</feature>